<evidence type="ECO:0000256" key="1">
    <source>
        <dbReference type="SAM" id="MobiDB-lite"/>
    </source>
</evidence>
<dbReference type="InterPro" id="IPR018289">
    <property type="entry name" value="MULE_transposase_dom"/>
</dbReference>
<dbReference type="Gramene" id="PNT71018">
    <property type="protein sequence ID" value="PNT71018"/>
    <property type="gene ID" value="BRADI_2g21473v3"/>
</dbReference>
<evidence type="ECO:0000313" key="6">
    <source>
        <dbReference type="Proteomes" id="UP000008810"/>
    </source>
</evidence>
<feature type="compositionally biased region" description="Basic and acidic residues" evidence="1">
    <location>
        <begin position="62"/>
        <end position="80"/>
    </location>
</feature>
<dbReference type="Proteomes" id="UP000008810">
    <property type="component" value="Chromosome 2"/>
</dbReference>
<reference evidence="4 5" key="1">
    <citation type="journal article" date="2010" name="Nature">
        <title>Genome sequencing and analysis of the model grass Brachypodium distachyon.</title>
        <authorList>
            <consortium name="International Brachypodium Initiative"/>
        </authorList>
    </citation>
    <scope>NUCLEOTIDE SEQUENCE [LARGE SCALE GENOMIC DNA]</scope>
    <source>
        <strain evidence="4 5">Bd21</strain>
    </source>
</reference>
<proteinExistence type="predicted"/>
<dbReference type="PANTHER" id="PTHR47718">
    <property type="entry name" value="OS01G0519700 PROTEIN"/>
    <property type="match status" value="1"/>
</dbReference>
<dbReference type="Pfam" id="PF10551">
    <property type="entry name" value="MULE"/>
    <property type="match status" value="1"/>
</dbReference>
<gene>
    <name evidence="4" type="ORF">BRADI_2g21473v3</name>
</gene>
<protein>
    <submittedName>
        <fullName evidence="4 5">Uncharacterized protein</fullName>
    </submittedName>
</protein>
<feature type="compositionally biased region" description="Acidic residues" evidence="1">
    <location>
        <begin position="319"/>
        <end position="332"/>
    </location>
</feature>
<dbReference type="EnsemblPlants" id="PNT71018">
    <property type="protein sequence ID" value="PNT71018"/>
    <property type="gene ID" value="BRADI_2g21473v3"/>
</dbReference>
<organism evidence="4">
    <name type="scientific">Brachypodium distachyon</name>
    <name type="common">Purple false brome</name>
    <name type="synonym">Trachynia distachya</name>
    <dbReference type="NCBI Taxonomy" id="15368"/>
    <lineage>
        <taxon>Eukaryota</taxon>
        <taxon>Viridiplantae</taxon>
        <taxon>Streptophyta</taxon>
        <taxon>Embryophyta</taxon>
        <taxon>Tracheophyta</taxon>
        <taxon>Spermatophyta</taxon>
        <taxon>Magnoliopsida</taxon>
        <taxon>Liliopsida</taxon>
        <taxon>Poales</taxon>
        <taxon>Poaceae</taxon>
        <taxon>BOP clade</taxon>
        <taxon>Pooideae</taxon>
        <taxon>Stipodae</taxon>
        <taxon>Brachypodieae</taxon>
        <taxon>Brachypodium</taxon>
    </lineage>
</organism>
<dbReference type="STRING" id="15368.A0A2K2D9R2"/>
<dbReference type="InterPro" id="IPR004330">
    <property type="entry name" value="FAR1_DNA_bnd_dom"/>
</dbReference>
<reference evidence="5" key="3">
    <citation type="submission" date="2018-08" db="UniProtKB">
        <authorList>
            <consortium name="EnsemblPlants"/>
        </authorList>
    </citation>
    <scope>IDENTIFICATION</scope>
    <source>
        <strain evidence="5">cv. Bd21</strain>
    </source>
</reference>
<feature type="compositionally biased region" description="Basic residues" evidence="1">
    <location>
        <begin position="337"/>
        <end position="348"/>
    </location>
</feature>
<evidence type="ECO:0000259" key="3">
    <source>
        <dbReference type="Pfam" id="PF10551"/>
    </source>
</evidence>
<feature type="compositionally biased region" description="Basic residues" evidence="1">
    <location>
        <begin position="81"/>
        <end position="93"/>
    </location>
</feature>
<sequence>MYLDGTSGCMCILGVPEMHTSKRKVPDELFLNGTRCPPDSPAPDLRATVAVIPGPCSLLSRASDRGFRDPSRKQKGNTEKSKKKREKCRKSKKQSIPPRFDPDLLLLPWCLLPPMKFPHGCCPKNKNQSRNLRLKNIFVKMDWLNLNELPTDLVDDTNDAVGEGCATTTLPSYCTQPALHGEVSQAICTEGNVVASHNGSMQFASYEGQVGQIESTNFNQDTTSMPDNDNNDVEIPEDEVLSQPSEPYLGMRFDTLLCAKDHYNAYALRLGFSTRSSTSKRSVYTNEVEKQLFVCNKFREPKVDGEKTQKTKVAPDVSSESEVDSEDENDQEDALHVGKKPRKKRRRETMKGTNCKARLIVKLMDNIWQVVYFIAEHNHPLINKPSLTKYLRSHQGIPKKEENFLRILHDSNLETGHMMQLMSSFYGSGLLVPYTTKAISNYRSRMRAQTRGGDMTETISYFTQKRLDDPDFYFKVLLDDEQRVQNFFWVDGAARTTYEDAYSDCISFDTTYLTNQYNMPFAPFIGINRHGQSFMLGCGFLRDEKATSFDWLFETYLDAMNDKAPKNIITDQDWAMHA</sequence>
<name>A0A2K2D9R2_BRADI</name>
<dbReference type="OrthoDB" id="1998011at2759"/>
<dbReference type="Pfam" id="PF03101">
    <property type="entry name" value="FAR1"/>
    <property type="match status" value="1"/>
</dbReference>
<dbReference type="PANTHER" id="PTHR47718:SF4">
    <property type="entry name" value="PROTEIN FAR1-RELATED SEQUENCE"/>
    <property type="match status" value="1"/>
</dbReference>
<evidence type="ECO:0000259" key="2">
    <source>
        <dbReference type="Pfam" id="PF03101"/>
    </source>
</evidence>
<feature type="domain" description="FAR1" evidence="2">
    <location>
        <begin position="262"/>
        <end position="382"/>
    </location>
</feature>
<feature type="domain" description="MULE transposase" evidence="3">
    <location>
        <begin position="506"/>
        <end position="577"/>
    </location>
</feature>
<accession>A0A2K2D9R2</accession>
<dbReference type="EMBL" id="CM000881">
    <property type="protein sequence ID" value="PNT71018.1"/>
    <property type="molecule type" value="Genomic_DNA"/>
</dbReference>
<evidence type="ECO:0000313" key="5">
    <source>
        <dbReference type="EnsemblPlants" id="PNT71018"/>
    </source>
</evidence>
<keyword evidence="6" id="KW-1185">Reference proteome</keyword>
<reference evidence="4" key="2">
    <citation type="submission" date="2017-06" db="EMBL/GenBank/DDBJ databases">
        <title>WGS assembly of Brachypodium distachyon.</title>
        <authorList>
            <consortium name="The International Brachypodium Initiative"/>
            <person name="Lucas S."/>
            <person name="Harmon-Smith M."/>
            <person name="Lail K."/>
            <person name="Tice H."/>
            <person name="Grimwood J."/>
            <person name="Bruce D."/>
            <person name="Barry K."/>
            <person name="Shu S."/>
            <person name="Lindquist E."/>
            <person name="Wang M."/>
            <person name="Pitluck S."/>
            <person name="Vogel J.P."/>
            <person name="Garvin D.F."/>
            <person name="Mockler T.C."/>
            <person name="Schmutz J."/>
            <person name="Rokhsar D."/>
            <person name="Bevan M.W."/>
        </authorList>
    </citation>
    <scope>NUCLEOTIDE SEQUENCE</scope>
    <source>
        <strain evidence="4">Bd21</strain>
    </source>
</reference>
<evidence type="ECO:0000313" key="4">
    <source>
        <dbReference type="EMBL" id="PNT71018.1"/>
    </source>
</evidence>
<feature type="region of interest" description="Disordered" evidence="1">
    <location>
        <begin position="61"/>
        <end position="99"/>
    </location>
</feature>
<dbReference type="InParanoid" id="A0A2K2D9R2"/>
<feature type="region of interest" description="Disordered" evidence="1">
    <location>
        <begin position="304"/>
        <end position="350"/>
    </location>
</feature>
<dbReference type="AlphaFoldDB" id="A0A2K2D9R2"/>